<dbReference type="AlphaFoldDB" id="A0A0F9PL91"/>
<gene>
    <name evidence="1" type="ORF">LCGC14_1202220</name>
</gene>
<name>A0A0F9PL91_9ZZZZ</name>
<comment type="caution">
    <text evidence="1">The sequence shown here is derived from an EMBL/GenBank/DDBJ whole genome shotgun (WGS) entry which is preliminary data.</text>
</comment>
<reference evidence="1" key="1">
    <citation type="journal article" date="2015" name="Nature">
        <title>Complex archaea that bridge the gap between prokaryotes and eukaryotes.</title>
        <authorList>
            <person name="Spang A."/>
            <person name="Saw J.H."/>
            <person name="Jorgensen S.L."/>
            <person name="Zaremba-Niedzwiedzka K."/>
            <person name="Martijn J."/>
            <person name="Lind A.E."/>
            <person name="van Eijk R."/>
            <person name="Schleper C."/>
            <person name="Guy L."/>
            <person name="Ettema T.J."/>
        </authorList>
    </citation>
    <scope>NUCLEOTIDE SEQUENCE</scope>
</reference>
<organism evidence="1">
    <name type="scientific">marine sediment metagenome</name>
    <dbReference type="NCBI Taxonomy" id="412755"/>
    <lineage>
        <taxon>unclassified sequences</taxon>
        <taxon>metagenomes</taxon>
        <taxon>ecological metagenomes</taxon>
    </lineage>
</organism>
<protein>
    <submittedName>
        <fullName evidence="1">Uncharacterized protein</fullName>
    </submittedName>
</protein>
<accession>A0A0F9PL91</accession>
<dbReference type="EMBL" id="LAZR01006189">
    <property type="protein sequence ID" value="KKM94042.1"/>
    <property type="molecule type" value="Genomic_DNA"/>
</dbReference>
<sequence length="79" mass="9573">MIKLRKFQERKFRVEEIIPYDLDALYLDDELIGFNYFKKTLVVANFPELKGYNYVVDDWILNPEKSKPAKLFQRIKQND</sequence>
<evidence type="ECO:0000313" key="1">
    <source>
        <dbReference type="EMBL" id="KKM94042.1"/>
    </source>
</evidence>
<proteinExistence type="predicted"/>